<organism evidence="2 3">
    <name type="scientific">Mucilaginibacter ginsenosidivorans</name>
    <dbReference type="NCBI Taxonomy" id="398053"/>
    <lineage>
        <taxon>Bacteria</taxon>
        <taxon>Pseudomonadati</taxon>
        <taxon>Bacteroidota</taxon>
        <taxon>Sphingobacteriia</taxon>
        <taxon>Sphingobacteriales</taxon>
        <taxon>Sphingobacteriaceae</taxon>
        <taxon>Mucilaginibacter</taxon>
    </lineage>
</organism>
<feature type="signal peptide" evidence="1">
    <location>
        <begin position="1"/>
        <end position="19"/>
    </location>
</feature>
<name>A0A5B8UPV7_9SPHI</name>
<protein>
    <recommendedName>
        <fullName evidence="4">Lipocalin-like domain-containing protein</fullName>
    </recommendedName>
</protein>
<feature type="chain" id="PRO_5023151625" description="Lipocalin-like domain-containing protein" evidence="1">
    <location>
        <begin position="20"/>
        <end position="144"/>
    </location>
</feature>
<accession>A0A5B8UPV7</accession>
<gene>
    <name evidence="2" type="ORF">FRZ54_00620</name>
</gene>
<sequence>MRNRLSRSLLFAVSILAISACRNSSKSPCFDVKRVEKRWTNAYILVQHFDRDNKVTNSYYLHPVGSFTLKNDGTYSVISDDVPLEGMWHLNYQDCTITLDKGNTDSRTFAVEKLSDDSLIISRTDTANRVIYGQHYVKESRDGQ</sequence>
<reference evidence="2 3" key="1">
    <citation type="journal article" date="2017" name="Curr. Microbiol.">
        <title>Mucilaginibacter ginsenosidivorans sp. nov., Isolated from Soil of Ginseng Field.</title>
        <authorList>
            <person name="Kim M.M."/>
            <person name="Siddiqi M.Z."/>
            <person name="Im W.T."/>
        </authorList>
    </citation>
    <scope>NUCLEOTIDE SEQUENCE [LARGE SCALE GENOMIC DNA]</scope>
    <source>
        <strain evidence="2 3">Gsoil 3017</strain>
    </source>
</reference>
<keyword evidence="1" id="KW-0732">Signal</keyword>
<dbReference type="EMBL" id="CP042436">
    <property type="protein sequence ID" value="QEC61143.1"/>
    <property type="molecule type" value="Genomic_DNA"/>
</dbReference>
<keyword evidence="3" id="KW-1185">Reference proteome</keyword>
<evidence type="ECO:0000256" key="1">
    <source>
        <dbReference type="SAM" id="SignalP"/>
    </source>
</evidence>
<proteinExistence type="predicted"/>
<evidence type="ECO:0000313" key="3">
    <source>
        <dbReference type="Proteomes" id="UP000321479"/>
    </source>
</evidence>
<evidence type="ECO:0008006" key="4">
    <source>
        <dbReference type="Google" id="ProtNLM"/>
    </source>
</evidence>
<dbReference type="PROSITE" id="PS51257">
    <property type="entry name" value="PROKAR_LIPOPROTEIN"/>
    <property type="match status" value="1"/>
</dbReference>
<dbReference type="Proteomes" id="UP000321479">
    <property type="component" value="Chromosome"/>
</dbReference>
<dbReference type="KEGG" id="mgin:FRZ54_00620"/>
<dbReference type="RefSeq" id="WP_147029722.1">
    <property type="nucleotide sequence ID" value="NZ_CP042436.1"/>
</dbReference>
<dbReference type="AlphaFoldDB" id="A0A5B8UPV7"/>
<evidence type="ECO:0000313" key="2">
    <source>
        <dbReference type="EMBL" id="QEC61143.1"/>
    </source>
</evidence>